<keyword evidence="2" id="KW-1185">Reference proteome</keyword>
<dbReference type="Proteomes" id="UP001597510">
    <property type="component" value="Unassembled WGS sequence"/>
</dbReference>
<dbReference type="RefSeq" id="WP_340235245.1">
    <property type="nucleotide sequence ID" value="NZ_JBBEWC010000003.1"/>
</dbReference>
<reference evidence="2" key="1">
    <citation type="journal article" date="2019" name="Int. J. Syst. Evol. Microbiol.">
        <title>The Global Catalogue of Microorganisms (GCM) 10K type strain sequencing project: providing services to taxonomists for standard genome sequencing and annotation.</title>
        <authorList>
            <consortium name="The Broad Institute Genomics Platform"/>
            <consortium name="The Broad Institute Genome Sequencing Center for Infectious Disease"/>
            <person name="Wu L."/>
            <person name="Ma J."/>
        </authorList>
    </citation>
    <scope>NUCLEOTIDE SEQUENCE [LARGE SCALE GENOMIC DNA]</scope>
    <source>
        <strain evidence="2">KCTC 52344</strain>
    </source>
</reference>
<accession>A0ABW5J404</accession>
<sequence>MKIRCPKCAWEPDGGEHWQCHCGHIWNTFETIGRCPACHHQHEYTQCVPHAGGCDKHSPHLDWYEGLDKIVEELIEEVFTTEEVLQQP</sequence>
<gene>
    <name evidence="1" type="ORF">ACFSR2_07670</name>
</gene>
<name>A0ABW5J404_9BACT</name>
<comment type="caution">
    <text evidence="1">The sequence shown here is derived from an EMBL/GenBank/DDBJ whole genome shotgun (WGS) entry which is preliminary data.</text>
</comment>
<proteinExistence type="predicted"/>
<organism evidence="1 2">
    <name type="scientific">Emticicia soli</name>
    <dbReference type="NCBI Taxonomy" id="2027878"/>
    <lineage>
        <taxon>Bacteria</taxon>
        <taxon>Pseudomonadati</taxon>
        <taxon>Bacteroidota</taxon>
        <taxon>Cytophagia</taxon>
        <taxon>Cytophagales</taxon>
        <taxon>Leadbetterellaceae</taxon>
        <taxon>Emticicia</taxon>
    </lineage>
</organism>
<evidence type="ECO:0000313" key="2">
    <source>
        <dbReference type="Proteomes" id="UP001597510"/>
    </source>
</evidence>
<evidence type="ECO:0000313" key="1">
    <source>
        <dbReference type="EMBL" id="MFD2520754.1"/>
    </source>
</evidence>
<protein>
    <submittedName>
        <fullName evidence="1">Uncharacterized protein</fullName>
    </submittedName>
</protein>
<dbReference type="EMBL" id="JBHULC010000008">
    <property type="protein sequence ID" value="MFD2520754.1"/>
    <property type="molecule type" value="Genomic_DNA"/>
</dbReference>